<organism evidence="4 5">
    <name type="scientific">Chara braunii</name>
    <name type="common">Braun's stonewort</name>
    <dbReference type="NCBI Taxonomy" id="69332"/>
    <lineage>
        <taxon>Eukaryota</taxon>
        <taxon>Viridiplantae</taxon>
        <taxon>Streptophyta</taxon>
        <taxon>Charophyceae</taxon>
        <taxon>Charales</taxon>
        <taxon>Characeae</taxon>
        <taxon>Chara</taxon>
    </lineage>
</organism>
<dbReference type="EMBL" id="BFEA01000066">
    <property type="protein sequence ID" value="GBG65856.1"/>
    <property type="molecule type" value="Genomic_DNA"/>
</dbReference>
<dbReference type="Pfam" id="PF04937">
    <property type="entry name" value="DUF659"/>
    <property type="match status" value="1"/>
</dbReference>
<feature type="region of interest" description="Disordered" evidence="1">
    <location>
        <begin position="694"/>
        <end position="735"/>
    </location>
</feature>
<dbReference type="OrthoDB" id="5103944at2759"/>
<dbReference type="OMA" id="EPIVRIC"/>
<name>A0A388K744_CHABU</name>
<feature type="compositionally biased region" description="Basic and acidic residues" evidence="1">
    <location>
        <begin position="595"/>
        <end position="611"/>
    </location>
</feature>
<sequence>MSHRDKTGISSAEIWEDVIRNDIGIKNVNAICTDNAEVMKTAAHTLQTHPYPAMRVLPWIPCAAHCLNLLLRDIVAQPFARQTMRDAHKIVKFMRNKQNTLALHKIMKKALVLKRPVKTRFGTSYVMLERLYDQREVLDTLVSSERWATVRWARDARERMPHVRTLCRNDGFWSGVKRVMDVMGLVYGFLKDVDRDGSSPTDLWDLEAILRGRLRSLELSDIDRDAVTDIVRDRYVDIWADQVEDEEVALDVDDVIPAHVPKEEYEAIERSNRRKEGRNRAGNDKAPTVDSEDEEEDIFDDLVWMHQGIRKEAEARRGAGTNLPEDQHDLLDEDDGFWSGVKRVMDVMGPVYGFLRDVDRDGSSPTDLWDLEAILRGRLRSPELSDIDRDAVMDIVRDRCAMMRQPAHAGAYLLDPRRRDISLLENRSRPVVQSALEHFARVVGGWDSDAMPSMWEALWTFHSDDPQYWPQDGQHWWDSFATADANKMHPSMWWGLHGGQQPVLQGIAQAVMGTWSTASPCERNWATHDFVHTKLRNRLTARNVEKLVFIHWNLQLLSESKRSQSRYVDIWADQVKDEEVALDVDNVIPADVPEEEHKAIERSNRRNEGRNRAGKGKAPTVDSEDEEEDIFYDLVWMHQGIRKEAEAKRGAGMTLPEDQHDLLDEWGGQDPHDDFDAYVGAADAAGSSRLKRSDFTKTTMPKGGRKTRPPRRPLEASGGHERHGSHRKEHTPVHDDGNIELFLDEFRGYAERIGWTVAERIERLRGVGRFEEPIVRICREART</sequence>
<dbReference type="PANTHER" id="PTHR32166">
    <property type="entry name" value="OSJNBA0013A04.12 PROTEIN"/>
    <property type="match status" value="1"/>
</dbReference>
<dbReference type="InterPro" id="IPR007021">
    <property type="entry name" value="DUF659"/>
</dbReference>
<proteinExistence type="predicted"/>
<comment type="caution">
    <text evidence="4">The sequence shown here is derived from an EMBL/GenBank/DDBJ whole genome shotgun (WGS) entry which is preliminary data.</text>
</comment>
<keyword evidence="5" id="KW-1185">Reference proteome</keyword>
<feature type="domain" description="HAT C-terminal dimerisation" evidence="3">
    <location>
        <begin position="486"/>
        <end position="553"/>
    </location>
</feature>
<gene>
    <name evidence="4" type="ORF">CBR_g53828</name>
</gene>
<evidence type="ECO:0000313" key="5">
    <source>
        <dbReference type="Proteomes" id="UP000265515"/>
    </source>
</evidence>
<accession>A0A388K744</accession>
<dbReference type="Proteomes" id="UP000265515">
    <property type="component" value="Unassembled WGS sequence"/>
</dbReference>
<dbReference type="GO" id="GO:0046983">
    <property type="term" value="F:protein dimerization activity"/>
    <property type="evidence" value="ECO:0007669"/>
    <property type="project" value="InterPro"/>
</dbReference>
<dbReference type="AlphaFoldDB" id="A0A388K744"/>
<evidence type="ECO:0000259" key="3">
    <source>
        <dbReference type="Pfam" id="PF05699"/>
    </source>
</evidence>
<dbReference type="Gramene" id="GBG65856">
    <property type="protein sequence ID" value="GBG65856"/>
    <property type="gene ID" value="CBR_g53828"/>
</dbReference>
<evidence type="ECO:0000313" key="4">
    <source>
        <dbReference type="EMBL" id="GBG65856.1"/>
    </source>
</evidence>
<feature type="region of interest" description="Disordered" evidence="1">
    <location>
        <begin position="593"/>
        <end position="624"/>
    </location>
</feature>
<dbReference type="Pfam" id="PF05699">
    <property type="entry name" value="Dimer_Tnp_hAT"/>
    <property type="match status" value="1"/>
</dbReference>
<dbReference type="InterPro" id="IPR012337">
    <property type="entry name" value="RNaseH-like_sf"/>
</dbReference>
<feature type="region of interest" description="Disordered" evidence="1">
    <location>
        <begin position="267"/>
        <end position="294"/>
    </location>
</feature>
<reference evidence="4 5" key="1">
    <citation type="journal article" date="2018" name="Cell">
        <title>The Chara Genome: Secondary Complexity and Implications for Plant Terrestrialization.</title>
        <authorList>
            <person name="Nishiyama T."/>
            <person name="Sakayama H."/>
            <person name="Vries J.D."/>
            <person name="Buschmann H."/>
            <person name="Saint-Marcoux D."/>
            <person name="Ullrich K.K."/>
            <person name="Haas F.B."/>
            <person name="Vanderstraeten L."/>
            <person name="Becker D."/>
            <person name="Lang D."/>
            <person name="Vosolsobe S."/>
            <person name="Rombauts S."/>
            <person name="Wilhelmsson P.K.I."/>
            <person name="Janitza P."/>
            <person name="Kern R."/>
            <person name="Heyl A."/>
            <person name="Rumpler F."/>
            <person name="Villalobos L.I.A.C."/>
            <person name="Clay J.M."/>
            <person name="Skokan R."/>
            <person name="Toyoda A."/>
            <person name="Suzuki Y."/>
            <person name="Kagoshima H."/>
            <person name="Schijlen E."/>
            <person name="Tajeshwar N."/>
            <person name="Catarino B."/>
            <person name="Hetherington A.J."/>
            <person name="Saltykova A."/>
            <person name="Bonnot C."/>
            <person name="Breuninger H."/>
            <person name="Symeonidi A."/>
            <person name="Radhakrishnan G.V."/>
            <person name="Van Nieuwerburgh F."/>
            <person name="Deforce D."/>
            <person name="Chang C."/>
            <person name="Karol K.G."/>
            <person name="Hedrich R."/>
            <person name="Ulvskov P."/>
            <person name="Glockner G."/>
            <person name="Delwiche C.F."/>
            <person name="Petrasek J."/>
            <person name="Van de Peer Y."/>
            <person name="Friml J."/>
            <person name="Beilby M."/>
            <person name="Dolan L."/>
            <person name="Kohara Y."/>
            <person name="Sugano S."/>
            <person name="Fujiyama A."/>
            <person name="Delaux P.-M."/>
            <person name="Quint M."/>
            <person name="TheiBen G."/>
            <person name="Hagemann M."/>
            <person name="Harholt J."/>
            <person name="Dunand C."/>
            <person name="Zachgo S."/>
            <person name="Langdale J."/>
            <person name="Maumus F."/>
            <person name="Straeten D.V.D."/>
            <person name="Gould S.B."/>
            <person name="Rensing S.A."/>
        </authorList>
    </citation>
    <scope>NUCLEOTIDE SEQUENCE [LARGE SCALE GENOMIC DNA]</scope>
    <source>
        <strain evidence="4 5">S276</strain>
    </source>
</reference>
<evidence type="ECO:0000259" key="2">
    <source>
        <dbReference type="Pfam" id="PF04937"/>
    </source>
</evidence>
<protein>
    <recommendedName>
        <fullName evidence="6">DUF659 domain-containing protein</fullName>
    </recommendedName>
</protein>
<dbReference type="InterPro" id="IPR008906">
    <property type="entry name" value="HATC_C_dom"/>
</dbReference>
<evidence type="ECO:0008006" key="6">
    <source>
        <dbReference type="Google" id="ProtNLM"/>
    </source>
</evidence>
<feature type="compositionally biased region" description="Basic and acidic residues" evidence="1">
    <location>
        <begin position="712"/>
        <end position="722"/>
    </location>
</feature>
<evidence type="ECO:0000256" key="1">
    <source>
        <dbReference type="SAM" id="MobiDB-lite"/>
    </source>
</evidence>
<dbReference type="PANTHER" id="PTHR32166:SF123">
    <property type="entry name" value="BED-TYPE DOMAIN-CONTAINING PROTEIN"/>
    <property type="match status" value="1"/>
</dbReference>
<feature type="domain" description="DUF659" evidence="2">
    <location>
        <begin position="14"/>
        <end position="90"/>
    </location>
</feature>
<dbReference type="SUPFAM" id="SSF53098">
    <property type="entry name" value="Ribonuclease H-like"/>
    <property type="match status" value="2"/>
</dbReference>